<sequence>MNIPDGHLHGGIVGFNKKCWNFFETENNSIEFNLCSPEGDEGYPGSLNVSVKYSLEDVSVNDSEIKSFLKILFVAKSSLPTIVNLTNHTYFNLGGNTSGSINDHLFQFPGAFYTPLDSNMLPTGQMLKNCF</sequence>
<dbReference type="GO" id="GO:0033499">
    <property type="term" value="P:galactose catabolic process via UDP-galactose, Leloir pathway"/>
    <property type="evidence" value="ECO:0007669"/>
    <property type="project" value="TreeGrafter"/>
</dbReference>
<dbReference type="PANTHER" id="PTHR10091">
    <property type="entry name" value="ALDOSE-1-EPIMERASE"/>
    <property type="match status" value="1"/>
</dbReference>
<name>A0A6P7TYX1_9MOLL</name>
<keyword evidence="6" id="KW-1185">Reference proteome</keyword>
<dbReference type="InterPro" id="IPR008183">
    <property type="entry name" value="Aldose_1/G6P_1-epimerase"/>
</dbReference>
<comment type="pathway">
    <text evidence="2">Carbohydrate metabolism; galactose metabolism.</text>
</comment>
<dbReference type="GO" id="GO:0030246">
    <property type="term" value="F:carbohydrate binding"/>
    <property type="evidence" value="ECO:0007669"/>
    <property type="project" value="InterPro"/>
</dbReference>
<dbReference type="UniPathway" id="UPA00214"/>
<evidence type="ECO:0000313" key="7">
    <source>
        <dbReference type="RefSeq" id="XP_029653921.2"/>
    </source>
</evidence>
<reference evidence="7" key="1">
    <citation type="submission" date="2025-08" db="UniProtKB">
        <authorList>
            <consortium name="RefSeq"/>
        </authorList>
    </citation>
    <scope>IDENTIFICATION</scope>
</reference>
<dbReference type="GO" id="GO:0006006">
    <property type="term" value="P:glucose metabolic process"/>
    <property type="evidence" value="ECO:0007669"/>
    <property type="project" value="TreeGrafter"/>
</dbReference>
<dbReference type="InterPro" id="IPR018052">
    <property type="entry name" value="Ald1_epimerase_CS"/>
</dbReference>
<dbReference type="InterPro" id="IPR011013">
    <property type="entry name" value="Gal_mutarotase_sf_dom"/>
</dbReference>
<dbReference type="GO" id="GO:0004034">
    <property type="term" value="F:aldose 1-epimerase activity"/>
    <property type="evidence" value="ECO:0007669"/>
    <property type="project" value="UniProtKB-EC"/>
</dbReference>
<dbReference type="Proteomes" id="UP000515154">
    <property type="component" value="Unplaced"/>
</dbReference>
<dbReference type="KEGG" id="osn:115227147"/>
<dbReference type="AlphaFoldDB" id="A0A6P7TYX1"/>
<evidence type="ECO:0000256" key="3">
    <source>
        <dbReference type="ARBA" id="ARBA00021023"/>
    </source>
</evidence>
<organism evidence="6 7">
    <name type="scientific">Octopus sinensis</name>
    <name type="common">East Asian common octopus</name>
    <dbReference type="NCBI Taxonomy" id="2607531"/>
    <lineage>
        <taxon>Eukaryota</taxon>
        <taxon>Metazoa</taxon>
        <taxon>Spiralia</taxon>
        <taxon>Lophotrochozoa</taxon>
        <taxon>Mollusca</taxon>
        <taxon>Cephalopoda</taxon>
        <taxon>Coleoidea</taxon>
        <taxon>Octopodiformes</taxon>
        <taxon>Octopoda</taxon>
        <taxon>Incirrata</taxon>
        <taxon>Octopodidae</taxon>
        <taxon>Octopus</taxon>
    </lineage>
</organism>
<gene>
    <name evidence="7" type="primary">LOC115227147</name>
</gene>
<dbReference type="Gene3D" id="2.70.98.10">
    <property type="match status" value="1"/>
</dbReference>
<comment type="function">
    <text evidence="5">Mutarotase that catalyzes the interconversion of beta-D-galactose and alpha-D-galactose during galactose metabolism. Beta-D-galactose is metabolized in the liver into glucose 1-phosphate, the primary metabolic fuel, by the action of four enzymes that constitute the Leloir pathway: GALM, GALK1 (galactokinase), GALT (galactose-1-phosphate uridylyltransferase) and GALE (UDP-galactose-4'-epimerase). Involved in the maintenance of the equilibrium between the beta- and alpha-anomers of galactose, therefore ensuring a sufficient supply of the alpha-anomer for GALK1. Also active on D-glucose although shows a preference for galactose over glucose.</text>
</comment>
<evidence type="ECO:0000256" key="1">
    <source>
        <dbReference type="ARBA" id="ARBA00001712"/>
    </source>
</evidence>
<dbReference type="InterPro" id="IPR014718">
    <property type="entry name" value="GH-type_carb-bd"/>
</dbReference>
<evidence type="ECO:0000256" key="4">
    <source>
        <dbReference type="ARBA" id="ARBA00032729"/>
    </source>
</evidence>
<evidence type="ECO:0000313" key="6">
    <source>
        <dbReference type="Proteomes" id="UP000515154"/>
    </source>
</evidence>
<dbReference type="PANTHER" id="PTHR10091:SF0">
    <property type="entry name" value="GALACTOSE MUTAROTASE"/>
    <property type="match status" value="1"/>
</dbReference>
<dbReference type="PROSITE" id="PS00545">
    <property type="entry name" value="ALDOSE_1_EPIMERASE"/>
    <property type="match status" value="1"/>
</dbReference>
<dbReference type="Pfam" id="PF01263">
    <property type="entry name" value="Aldose_epim"/>
    <property type="match status" value="1"/>
</dbReference>
<evidence type="ECO:0000256" key="5">
    <source>
        <dbReference type="ARBA" id="ARBA00045743"/>
    </source>
</evidence>
<proteinExistence type="predicted"/>
<evidence type="ECO:0000256" key="2">
    <source>
        <dbReference type="ARBA" id="ARBA00004947"/>
    </source>
</evidence>
<comment type="catalytic activity">
    <reaction evidence="1">
        <text>alpha-D-galactose = beta-D-galactose</text>
        <dbReference type="Rhea" id="RHEA:28675"/>
        <dbReference type="ChEBI" id="CHEBI:27667"/>
        <dbReference type="ChEBI" id="CHEBI:28061"/>
        <dbReference type="EC" id="5.1.3.3"/>
    </reaction>
    <physiologicalReaction direction="right-to-left" evidence="1">
        <dbReference type="Rhea" id="RHEA:28677"/>
    </physiologicalReaction>
</comment>
<dbReference type="SUPFAM" id="SSF74650">
    <property type="entry name" value="Galactose mutarotase-like"/>
    <property type="match status" value="1"/>
</dbReference>
<dbReference type="RefSeq" id="XP_029653921.2">
    <property type="nucleotide sequence ID" value="XM_029798061.2"/>
</dbReference>
<protein>
    <recommendedName>
        <fullName evidence="3">Galactose mutarotase</fullName>
    </recommendedName>
    <alternativeName>
        <fullName evidence="4">Aldose 1-epimerase</fullName>
    </alternativeName>
</protein>
<accession>A0A6P7TYX1</accession>